<dbReference type="InterPro" id="IPR009685">
    <property type="entry name" value="MEA1"/>
</dbReference>
<evidence type="ECO:0000256" key="2">
    <source>
        <dbReference type="ARBA" id="ARBA00022245"/>
    </source>
</evidence>
<organism evidence="8 9">
    <name type="scientific">Trichogramma brassicae</name>
    <dbReference type="NCBI Taxonomy" id="86971"/>
    <lineage>
        <taxon>Eukaryota</taxon>
        <taxon>Metazoa</taxon>
        <taxon>Ecdysozoa</taxon>
        <taxon>Arthropoda</taxon>
        <taxon>Hexapoda</taxon>
        <taxon>Insecta</taxon>
        <taxon>Pterygota</taxon>
        <taxon>Neoptera</taxon>
        <taxon>Endopterygota</taxon>
        <taxon>Hymenoptera</taxon>
        <taxon>Apocrita</taxon>
        <taxon>Proctotrupomorpha</taxon>
        <taxon>Chalcidoidea</taxon>
        <taxon>Trichogrammatidae</taxon>
        <taxon>Trichogramma</taxon>
    </lineage>
</organism>
<dbReference type="AlphaFoldDB" id="A0A6H5J5Z3"/>
<evidence type="ECO:0000256" key="3">
    <source>
        <dbReference type="ARBA" id="ARBA00022473"/>
    </source>
</evidence>
<feature type="region of interest" description="Disordered" evidence="7">
    <location>
        <begin position="1"/>
        <end position="93"/>
    </location>
</feature>
<keyword evidence="4" id="KW-0597">Phosphoprotein</keyword>
<evidence type="ECO:0000256" key="7">
    <source>
        <dbReference type="SAM" id="MobiDB-lite"/>
    </source>
</evidence>
<sequence>MSPEPVQEPTDTLNTSNISDAAIITNESDSDEEEVGAAGYEPLPQAPVEGEQSEDEDEDDEEIEFGVTHMGGEPDQLQDAPESSVPPETLEVWSSSSSNVIELDENKINQVKSAMASFTLPSTAIPEWASSVSEDQWKDQLIQRLKKLKKDDI</sequence>
<keyword evidence="5" id="KW-0221">Differentiation</keyword>
<dbReference type="Proteomes" id="UP000479190">
    <property type="component" value="Unassembled WGS sequence"/>
</dbReference>
<reference evidence="8 9" key="1">
    <citation type="submission" date="2020-02" db="EMBL/GenBank/DDBJ databases">
        <authorList>
            <person name="Ferguson B K."/>
        </authorList>
    </citation>
    <scope>NUCLEOTIDE SEQUENCE [LARGE SCALE GENOMIC DNA]</scope>
</reference>
<dbReference type="GO" id="GO:0007283">
    <property type="term" value="P:spermatogenesis"/>
    <property type="evidence" value="ECO:0007669"/>
    <property type="project" value="UniProtKB-KW"/>
</dbReference>
<evidence type="ECO:0000256" key="6">
    <source>
        <dbReference type="ARBA" id="ARBA00022871"/>
    </source>
</evidence>
<evidence type="ECO:0000313" key="9">
    <source>
        <dbReference type="Proteomes" id="UP000479190"/>
    </source>
</evidence>
<evidence type="ECO:0000313" key="8">
    <source>
        <dbReference type="EMBL" id="CAB0043930.1"/>
    </source>
</evidence>
<dbReference type="GO" id="GO:0030154">
    <property type="term" value="P:cell differentiation"/>
    <property type="evidence" value="ECO:0007669"/>
    <property type="project" value="UniProtKB-KW"/>
</dbReference>
<evidence type="ECO:0000256" key="4">
    <source>
        <dbReference type="ARBA" id="ARBA00022553"/>
    </source>
</evidence>
<gene>
    <name evidence="8" type="ORF">TBRA_LOCUS15518</name>
</gene>
<feature type="compositionally biased region" description="Polar residues" evidence="7">
    <location>
        <begin position="9"/>
        <end position="19"/>
    </location>
</feature>
<evidence type="ECO:0000256" key="5">
    <source>
        <dbReference type="ARBA" id="ARBA00022782"/>
    </source>
</evidence>
<dbReference type="OrthoDB" id="5593200at2759"/>
<protein>
    <recommendedName>
        <fullName evidence="2">Male-enhanced antigen 1</fullName>
    </recommendedName>
</protein>
<dbReference type="PANTHER" id="PTHR17005">
    <property type="entry name" value="MALE-ENHANCED ANTIGEN-1"/>
    <property type="match status" value="1"/>
</dbReference>
<proteinExistence type="predicted"/>
<dbReference type="EMBL" id="CADCXV010001361">
    <property type="protein sequence ID" value="CAB0043930.1"/>
    <property type="molecule type" value="Genomic_DNA"/>
</dbReference>
<accession>A0A6H5J5Z3</accession>
<keyword evidence="3" id="KW-0217">Developmental protein</keyword>
<feature type="compositionally biased region" description="Acidic residues" evidence="7">
    <location>
        <begin position="51"/>
        <end position="64"/>
    </location>
</feature>
<keyword evidence="6" id="KW-0744">Spermatogenesis</keyword>
<keyword evidence="9" id="KW-1185">Reference proteome</keyword>
<comment type="function">
    <text evidence="1">May play an important role in spermatogenesis and/or testis development.</text>
</comment>
<dbReference type="Pfam" id="PF06910">
    <property type="entry name" value="MEA1"/>
    <property type="match status" value="1"/>
</dbReference>
<evidence type="ECO:0000256" key="1">
    <source>
        <dbReference type="ARBA" id="ARBA00002540"/>
    </source>
</evidence>
<name>A0A6H5J5Z3_9HYME</name>